<evidence type="ECO:0000256" key="3">
    <source>
        <dbReference type="ARBA" id="ARBA00023163"/>
    </source>
</evidence>
<gene>
    <name evidence="9" type="ORF">NE237_018527</name>
</gene>
<proteinExistence type="predicted"/>
<feature type="compositionally biased region" description="Low complexity" evidence="6">
    <location>
        <begin position="33"/>
        <end position="44"/>
    </location>
</feature>
<dbReference type="Gene3D" id="1.20.1270.220">
    <property type="match status" value="1"/>
</dbReference>
<dbReference type="PROSITE" id="PS51525">
    <property type="entry name" value="NET"/>
    <property type="match status" value="1"/>
</dbReference>
<feature type="compositionally biased region" description="Low complexity" evidence="6">
    <location>
        <begin position="62"/>
        <end position="85"/>
    </location>
</feature>
<dbReference type="CDD" id="cd05506">
    <property type="entry name" value="Bromo_plant1"/>
    <property type="match status" value="1"/>
</dbReference>
<dbReference type="InterPro" id="IPR037377">
    <property type="entry name" value="GTE_bromo"/>
</dbReference>
<keyword evidence="10" id="KW-1185">Reference proteome</keyword>
<dbReference type="PANTHER" id="PTHR45926">
    <property type="entry name" value="OSJNBA0053K19.4 PROTEIN"/>
    <property type="match status" value="1"/>
</dbReference>
<dbReference type="InterPro" id="IPR036427">
    <property type="entry name" value="Bromodomain-like_sf"/>
</dbReference>
<comment type="caution">
    <text evidence="9">The sequence shown here is derived from an EMBL/GenBank/DDBJ whole genome shotgun (WGS) entry which is preliminary data.</text>
</comment>
<dbReference type="SUPFAM" id="SSF47370">
    <property type="entry name" value="Bromodomain"/>
    <property type="match status" value="1"/>
</dbReference>
<evidence type="ECO:0000256" key="4">
    <source>
        <dbReference type="PROSITE-ProRule" id="PRU00035"/>
    </source>
</evidence>
<evidence type="ECO:0000256" key="1">
    <source>
        <dbReference type="ARBA" id="ARBA00023015"/>
    </source>
</evidence>
<evidence type="ECO:0000313" key="10">
    <source>
        <dbReference type="Proteomes" id="UP001141806"/>
    </source>
</evidence>
<dbReference type="SMART" id="SM00297">
    <property type="entry name" value="BROMO"/>
    <property type="match status" value="1"/>
</dbReference>
<dbReference type="Proteomes" id="UP001141806">
    <property type="component" value="Unassembled WGS sequence"/>
</dbReference>
<keyword evidence="1" id="KW-0805">Transcription regulation</keyword>
<dbReference type="PROSITE" id="PS50014">
    <property type="entry name" value="BROMODOMAIN_2"/>
    <property type="match status" value="1"/>
</dbReference>
<organism evidence="9 10">
    <name type="scientific">Protea cynaroides</name>
    <dbReference type="NCBI Taxonomy" id="273540"/>
    <lineage>
        <taxon>Eukaryota</taxon>
        <taxon>Viridiplantae</taxon>
        <taxon>Streptophyta</taxon>
        <taxon>Embryophyta</taxon>
        <taxon>Tracheophyta</taxon>
        <taxon>Spermatophyta</taxon>
        <taxon>Magnoliopsida</taxon>
        <taxon>Proteales</taxon>
        <taxon>Proteaceae</taxon>
        <taxon>Protea</taxon>
    </lineage>
</organism>
<name>A0A9Q0KA21_9MAGN</name>
<feature type="compositionally biased region" description="Basic and acidic residues" evidence="6">
    <location>
        <begin position="46"/>
        <end position="61"/>
    </location>
</feature>
<dbReference type="AlphaFoldDB" id="A0A9Q0KA21"/>
<feature type="region of interest" description="Disordered" evidence="6">
    <location>
        <begin position="413"/>
        <end position="437"/>
    </location>
</feature>
<dbReference type="Gene3D" id="1.20.920.10">
    <property type="entry name" value="Bromodomain-like"/>
    <property type="match status" value="1"/>
</dbReference>
<feature type="domain" description="Bromo" evidence="7">
    <location>
        <begin position="256"/>
        <end position="328"/>
    </location>
</feature>
<dbReference type="OrthoDB" id="21449at2759"/>
<evidence type="ECO:0000313" key="9">
    <source>
        <dbReference type="EMBL" id="KAJ4966678.1"/>
    </source>
</evidence>
<reference evidence="9" key="1">
    <citation type="journal article" date="2023" name="Plant J.">
        <title>The genome of the king protea, Protea cynaroides.</title>
        <authorList>
            <person name="Chang J."/>
            <person name="Duong T.A."/>
            <person name="Schoeman C."/>
            <person name="Ma X."/>
            <person name="Roodt D."/>
            <person name="Barker N."/>
            <person name="Li Z."/>
            <person name="Van de Peer Y."/>
            <person name="Mizrachi E."/>
        </authorList>
    </citation>
    <scope>NUCLEOTIDE SEQUENCE</scope>
    <source>
        <tissue evidence="9">Young leaves</tissue>
    </source>
</reference>
<feature type="region of interest" description="Disordered" evidence="6">
    <location>
        <begin position="20"/>
        <end position="90"/>
    </location>
</feature>
<feature type="compositionally biased region" description="Low complexity" evidence="6">
    <location>
        <begin position="592"/>
        <end position="617"/>
    </location>
</feature>
<feature type="region of interest" description="Disordered" evidence="6">
    <location>
        <begin position="205"/>
        <end position="230"/>
    </location>
</feature>
<accession>A0A9Q0KA21</accession>
<sequence>MASALLASRNEPFWGERKVYMRKNPNPNPHLKSNPNPNSGPNPNRQSHDHHTNQIESRQADESAVASPVVSDDSSSMNRKSMSISHNNRKESSAGVYVTFNIASYSNRELKELKKRLISELKQVRSLNNRIELGELQSRSGYSASQFSGGYAGREVTSATRPPPLHLNQHHQSLDSLGADGTKEKRTPKANQYYRSSEFLMGKEKTNPCGNKVSGAKRPLPLVSGRDPKRPALDPTAGKILFDAMKQCGQILSKLMKHKKGWIFNDPVDVVGMGLHDYNQIIKHPMDLGTVKSKLSKNIYESPLDFASDVRLTFNNALAYNPKGHDVYNMAKQLLARFEEMFEQADKKFQNIKQRGSPTVEMPRNSWSGPPIPEVVAKKPGPVSFPIAVTELNPSPARTPAQTSALALARPLSTVRSSTGKLPKPKAKDPNKREMSFDEKQKLGTSLQNLPQEKMDQVLYIIRKRNSDVAQHGDEIELDIEVLDTETLWDLDRFVCNCKKIMNKIKRQAFGSDNQIPAAEGSKSPVSVMREAPNDLPAEAAVVVSNSTSVAAKKIKKGDTVEEDVDIGEEMPAINFPPVEIEKDAGGYASRSSSSSSSSSGSSSSSDSDSGSSSGSDSDADNAQSPCMESKASPRTKEE</sequence>
<evidence type="ECO:0000256" key="6">
    <source>
        <dbReference type="SAM" id="MobiDB-lite"/>
    </source>
</evidence>
<dbReference type="InterPro" id="IPR027353">
    <property type="entry name" value="NET_dom"/>
</dbReference>
<evidence type="ECO:0000256" key="2">
    <source>
        <dbReference type="ARBA" id="ARBA00023117"/>
    </source>
</evidence>
<dbReference type="EMBL" id="JAMYWD010000007">
    <property type="protein sequence ID" value="KAJ4966678.1"/>
    <property type="molecule type" value="Genomic_DNA"/>
</dbReference>
<evidence type="ECO:0000259" key="8">
    <source>
        <dbReference type="PROSITE" id="PS51525"/>
    </source>
</evidence>
<feature type="region of interest" description="Disordered" evidence="6">
    <location>
        <begin position="557"/>
        <end position="639"/>
    </location>
</feature>
<feature type="region of interest" description="Disordered" evidence="6">
    <location>
        <begin position="153"/>
        <end position="186"/>
    </location>
</feature>
<feature type="coiled-coil region" evidence="5">
    <location>
        <begin position="328"/>
        <end position="355"/>
    </location>
</feature>
<dbReference type="InterPro" id="IPR038336">
    <property type="entry name" value="NET_sf"/>
</dbReference>
<feature type="domain" description="NET" evidence="8">
    <location>
        <begin position="425"/>
        <end position="506"/>
    </location>
</feature>
<keyword evidence="3" id="KW-0804">Transcription</keyword>
<dbReference type="Pfam" id="PF00439">
    <property type="entry name" value="Bromodomain"/>
    <property type="match status" value="1"/>
</dbReference>
<keyword evidence="2 4" id="KW-0103">Bromodomain</keyword>
<evidence type="ECO:0000256" key="5">
    <source>
        <dbReference type="SAM" id="Coils"/>
    </source>
</evidence>
<protein>
    <submittedName>
        <fullName evidence="9">Uncharacterized protein</fullName>
    </submittedName>
</protein>
<dbReference type="Pfam" id="PF17035">
    <property type="entry name" value="BET"/>
    <property type="match status" value="1"/>
</dbReference>
<keyword evidence="5" id="KW-0175">Coiled coil</keyword>
<dbReference type="InterPro" id="IPR001487">
    <property type="entry name" value="Bromodomain"/>
</dbReference>
<dbReference type="PRINTS" id="PR00503">
    <property type="entry name" value="BROMODOMAIN"/>
</dbReference>
<evidence type="ECO:0000259" key="7">
    <source>
        <dbReference type="PROSITE" id="PS50014"/>
    </source>
</evidence>
<feature type="compositionally biased region" description="Basic and acidic residues" evidence="6">
    <location>
        <begin position="426"/>
        <end position="437"/>
    </location>
</feature>